<reference evidence="2 3" key="1">
    <citation type="submission" date="2019-08" db="EMBL/GenBank/DDBJ databases">
        <title>In-depth cultivation of the pig gut microbiome towards novel bacterial diversity and tailored functional studies.</title>
        <authorList>
            <person name="Wylensek D."/>
            <person name="Hitch T.C.A."/>
            <person name="Clavel T."/>
        </authorList>
    </citation>
    <scope>NUCLEOTIDE SEQUENCE [LARGE SCALE GENOMIC DNA]</scope>
    <source>
        <strain evidence="2 3">WCA-SAB-591-4A-A</strain>
    </source>
</reference>
<evidence type="ECO:0000313" key="2">
    <source>
        <dbReference type="EMBL" id="MST61717.1"/>
    </source>
</evidence>
<keyword evidence="1" id="KW-1133">Transmembrane helix</keyword>
<keyword evidence="1" id="KW-0812">Transmembrane</keyword>
<feature type="transmembrane region" description="Helical" evidence="1">
    <location>
        <begin position="62"/>
        <end position="82"/>
    </location>
</feature>
<accession>A0A6N7XEH6</accession>
<proteinExistence type="predicted"/>
<dbReference type="Gene3D" id="2.30.30.40">
    <property type="entry name" value="SH3 Domains"/>
    <property type="match status" value="1"/>
</dbReference>
<protein>
    <submittedName>
        <fullName evidence="2">SH3 domain-containing protein</fullName>
    </submittedName>
</protein>
<name>A0A6N7XEH6_9FIRM</name>
<dbReference type="AlphaFoldDB" id="A0A6N7XEH6"/>
<dbReference type="Proteomes" id="UP000440713">
    <property type="component" value="Unassembled WGS sequence"/>
</dbReference>
<evidence type="ECO:0000256" key="1">
    <source>
        <dbReference type="SAM" id="Phobius"/>
    </source>
</evidence>
<sequence>MIWKNKNINKHRVIDSKDLSQNTQEIKLDSEAIRRYKEQDTRRDLDEFEEHRKVVKRSKNKILALIIFLVLVLLVIFGLIFMRYSARISHLEADANKYLTNENYRGAMELYKILYYETGDIEYDKKCKQIESILENMELLKEANSMVMSQDYENAIERLLTISTTDEKLIKNINKLIEDAANKWINEIELLYLKNDLDSAFLQIEKMINILPDNDYAIALREKILNKKNGNQSSSEVATDSANMVAESKKNKRLLQLSKSIIGSEQYVTAVKANVREKHDKNSLITDTLEKGDMVYVEDTFIENSSRMWCKVTYFSTKNVSVTGWILSNELDGSI</sequence>
<keyword evidence="3" id="KW-1185">Reference proteome</keyword>
<keyword evidence="1" id="KW-0472">Membrane</keyword>
<evidence type="ECO:0000313" key="3">
    <source>
        <dbReference type="Proteomes" id="UP000440713"/>
    </source>
</evidence>
<comment type="caution">
    <text evidence="2">The sequence shown here is derived from an EMBL/GenBank/DDBJ whole genome shotgun (WGS) entry which is preliminary data.</text>
</comment>
<dbReference type="RefSeq" id="WP_154537107.1">
    <property type="nucleotide sequence ID" value="NZ_VUNE01000001.1"/>
</dbReference>
<organism evidence="2 3">
    <name type="scientific">Peptostreptococcus porci</name>
    <dbReference type="NCBI Taxonomy" id="2652282"/>
    <lineage>
        <taxon>Bacteria</taxon>
        <taxon>Bacillati</taxon>
        <taxon>Bacillota</taxon>
        <taxon>Clostridia</taxon>
        <taxon>Peptostreptococcales</taxon>
        <taxon>Peptostreptococcaceae</taxon>
        <taxon>Peptostreptococcus</taxon>
    </lineage>
</organism>
<dbReference type="EMBL" id="VUNE01000001">
    <property type="protein sequence ID" value="MST61717.1"/>
    <property type="molecule type" value="Genomic_DNA"/>
</dbReference>
<gene>
    <name evidence="2" type="ORF">FYJ71_01855</name>
</gene>